<sequence length="430" mass="46299">MARRTPPFAPFEWMIAWRYLRAKRAEGGVSVMTWISLVGITLAVFALIATLAVRSGFRTEFVDTILGANAHVTVYSGGVRDAETGRVDRSIPEYAEMADRVRGVEGVTRVAPLVKGQVMGTANGRNAGVEVFGIAPEDLATIPRVADPETASGDIDAFGGERIAIGSGIARDLDLGVGDSIRLISPDGVKTAFGTSPRVKAYEIAYVFTAGRYDIDRTRVYMPFEEAQLYFNREGAADELEVMIDDPEAVDRRVPEILAAAGDNAYAWTWQDASGGFLRALEIEDNVMFVILSVLVLIAAMNIVSGLIMLVKNKGRDIGILRTMGLTEGAVLRVFFICGAFTGILGTLAGTILGCLFAIYIDPIFSLVNYVSGGGVWDPAVRGIYALPAELQLADVLSAVALSLGLSFVVTIFPARRAARMNPVEALRYE</sequence>
<keyword evidence="7 8" id="KW-0472">Membrane</keyword>
<evidence type="ECO:0000256" key="4">
    <source>
        <dbReference type="ARBA" id="ARBA00022475"/>
    </source>
</evidence>
<evidence type="ECO:0000313" key="12">
    <source>
        <dbReference type="Proteomes" id="UP000193570"/>
    </source>
</evidence>
<name>A0A1X7ACQ6_9RHOB</name>
<organism evidence="11 12">
    <name type="scientific">Roseivivax jejudonensis</name>
    <dbReference type="NCBI Taxonomy" id="1529041"/>
    <lineage>
        <taxon>Bacteria</taxon>
        <taxon>Pseudomonadati</taxon>
        <taxon>Pseudomonadota</taxon>
        <taxon>Alphaproteobacteria</taxon>
        <taxon>Rhodobacterales</taxon>
        <taxon>Roseobacteraceae</taxon>
        <taxon>Roseivivax</taxon>
    </lineage>
</organism>
<evidence type="ECO:0000313" key="11">
    <source>
        <dbReference type="EMBL" id="SLN74345.1"/>
    </source>
</evidence>
<dbReference type="InterPro" id="IPR051447">
    <property type="entry name" value="Lipoprotein-release_system"/>
</dbReference>
<dbReference type="GO" id="GO:0098797">
    <property type="term" value="C:plasma membrane protein complex"/>
    <property type="evidence" value="ECO:0007669"/>
    <property type="project" value="TreeGrafter"/>
</dbReference>
<dbReference type="GO" id="GO:0042953">
    <property type="term" value="P:lipoprotein transport"/>
    <property type="evidence" value="ECO:0007669"/>
    <property type="project" value="InterPro"/>
</dbReference>
<accession>A0A1X7ACQ6</accession>
<dbReference type="OrthoDB" id="9808461at2"/>
<evidence type="ECO:0000256" key="1">
    <source>
        <dbReference type="ARBA" id="ARBA00004651"/>
    </source>
</evidence>
<dbReference type="AlphaFoldDB" id="A0A1X7ACQ6"/>
<reference evidence="11 12" key="1">
    <citation type="submission" date="2017-03" db="EMBL/GenBank/DDBJ databases">
        <authorList>
            <person name="Afonso C.L."/>
            <person name="Miller P.J."/>
            <person name="Scott M.A."/>
            <person name="Spackman E."/>
            <person name="Goraichik I."/>
            <person name="Dimitrov K.M."/>
            <person name="Suarez D.L."/>
            <person name="Swayne D.E."/>
        </authorList>
    </citation>
    <scope>NUCLEOTIDE SEQUENCE [LARGE SCALE GENOMIC DNA]</scope>
    <source>
        <strain evidence="11 12">CECT 8625</strain>
    </source>
</reference>
<evidence type="ECO:0000256" key="6">
    <source>
        <dbReference type="ARBA" id="ARBA00022989"/>
    </source>
</evidence>
<dbReference type="InterPro" id="IPR003838">
    <property type="entry name" value="ABC3_permease_C"/>
</dbReference>
<dbReference type="RefSeq" id="WP_085793696.1">
    <property type="nucleotide sequence ID" value="NZ_FWFK01000010.1"/>
</dbReference>
<feature type="domain" description="MacB-like periplasmic core" evidence="10">
    <location>
        <begin position="33"/>
        <end position="251"/>
    </location>
</feature>
<protein>
    <submittedName>
        <fullName evidence="11">Lipoprotein-releasing system transmembrane protein LolE</fullName>
    </submittedName>
</protein>
<dbReference type="NCBIfam" id="TIGR02212">
    <property type="entry name" value="lolCE"/>
    <property type="match status" value="1"/>
</dbReference>
<proteinExistence type="inferred from homology"/>
<dbReference type="PANTHER" id="PTHR30489">
    <property type="entry name" value="LIPOPROTEIN-RELEASING SYSTEM TRANSMEMBRANE PROTEIN LOLE"/>
    <property type="match status" value="1"/>
</dbReference>
<feature type="transmembrane region" description="Helical" evidence="8">
    <location>
        <begin position="396"/>
        <end position="415"/>
    </location>
</feature>
<feature type="domain" description="ABC3 transporter permease C-terminal" evidence="9">
    <location>
        <begin position="290"/>
        <end position="423"/>
    </location>
</feature>
<dbReference type="EMBL" id="FWFK01000010">
    <property type="protein sequence ID" value="SLN74345.1"/>
    <property type="molecule type" value="Genomic_DNA"/>
</dbReference>
<evidence type="ECO:0000256" key="7">
    <source>
        <dbReference type="ARBA" id="ARBA00023136"/>
    </source>
</evidence>
<keyword evidence="11" id="KW-0449">Lipoprotein</keyword>
<keyword evidence="12" id="KW-1185">Reference proteome</keyword>
<dbReference type="Pfam" id="PF02687">
    <property type="entry name" value="FtsX"/>
    <property type="match status" value="1"/>
</dbReference>
<dbReference type="InterPro" id="IPR025857">
    <property type="entry name" value="MacB_PCD"/>
</dbReference>
<keyword evidence="4" id="KW-1003">Cell membrane</keyword>
<evidence type="ECO:0000256" key="5">
    <source>
        <dbReference type="ARBA" id="ARBA00022692"/>
    </source>
</evidence>
<keyword evidence="6 8" id="KW-1133">Transmembrane helix</keyword>
<evidence type="ECO:0000259" key="10">
    <source>
        <dbReference type="Pfam" id="PF12704"/>
    </source>
</evidence>
<evidence type="ECO:0000256" key="3">
    <source>
        <dbReference type="ARBA" id="ARBA00022448"/>
    </source>
</evidence>
<feature type="transmembrane region" description="Helical" evidence="8">
    <location>
        <begin position="31"/>
        <end position="53"/>
    </location>
</feature>
<keyword evidence="3" id="KW-0813">Transport</keyword>
<dbReference type="InterPro" id="IPR011925">
    <property type="entry name" value="LolCE_TM"/>
</dbReference>
<evidence type="ECO:0000259" key="9">
    <source>
        <dbReference type="Pfam" id="PF02687"/>
    </source>
</evidence>
<evidence type="ECO:0000256" key="2">
    <source>
        <dbReference type="ARBA" id="ARBA00005236"/>
    </source>
</evidence>
<dbReference type="PANTHER" id="PTHR30489:SF0">
    <property type="entry name" value="LIPOPROTEIN-RELEASING SYSTEM TRANSMEMBRANE PROTEIN LOLE"/>
    <property type="match status" value="1"/>
</dbReference>
<dbReference type="Pfam" id="PF12704">
    <property type="entry name" value="MacB_PCD"/>
    <property type="match status" value="1"/>
</dbReference>
<feature type="transmembrane region" description="Helical" evidence="8">
    <location>
        <begin position="332"/>
        <end position="361"/>
    </location>
</feature>
<dbReference type="GO" id="GO:0044874">
    <property type="term" value="P:lipoprotein localization to outer membrane"/>
    <property type="evidence" value="ECO:0007669"/>
    <property type="project" value="TreeGrafter"/>
</dbReference>
<comment type="subcellular location">
    <subcellularLocation>
        <location evidence="1">Cell membrane</location>
        <topology evidence="1">Multi-pass membrane protein</topology>
    </subcellularLocation>
</comment>
<keyword evidence="5 8" id="KW-0812">Transmembrane</keyword>
<comment type="similarity">
    <text evidence="2">Belongs to the ABC-4 integral membrane protein family. LolC/E subfamily.</text>
</comment>
<evidence type="ECO:0000256" key="8">
    <source>
        <dbReference type="SAM" id="Phobius"/>
    </source>
</evidence>
<gene>
    <name evidence="11" type="primary">lolE</name>
    <name evidence="11" type="ORF">ROJ8625_04044</name>
</gene>
<feature type="transmembrane region" description="Helical" evidence="8">
    <location>
        <begin position="287"/>
        <end position="311"/>
    </location>
</feature>
<dbReference type="Proteomes" id="UP000193570">
    <property type="component" value="Unassembled WGS sequence"/>
</dbReference>